<dbReference type="AlphaFoldDB" id="A0A1E4SHW2"/>
<name>A0A1E4SHW2_9ASCO</name>
<dbReference type="EMBL" id="KV453912">
    <property type="protein sequence ID" value="ODV79083.1"/>
    <property type="molecule type" value="Genomic_DNA"/>
</dbReference>
<keyword evidence="2" id="KW-1185">Reference proteome</keyword>
<organism evidence="1 2">
    <name type="scientific">Suhomyces tanzawaensis NRRL Y-17324</name>
    <dbReference type="NCBI Taxonomy" id="984487"/>
    <lineage>
        <taxon>Eukaryota</taxon>
        <taxon>Fungi</taxon>
        <taxon>Dikarya</taxon>
        <taxon>Ascomycota</taxon>
        <taxon>Saccharomycotina</taxon>
        <taxon>Pichiomycetes</taxon>
        <taxon>Debaryomycetaceae</taxon>
        <taxon>Suhomyces</taxon>
    </lineage>
</organism>
<reference evidence="2" key="1">
    <citation type="submission" date="2016-05" db="EMBL/GenBank/DDBJ databases">
        <title>Comparative genomics of biotechnologically important yeasts.</title>
        <authorList>
            <consortium name="DOE Joint Genome Institute"/>
            <person name="Riley R."/>
            <person name="Haridas S."/>
            <person name="Wolfe K.H."/>
            <person name="Lopes M.R."/>
            <person name="Hittinger C.T."/>
            <person name="Goker M."/>
            <person name="Salamov A."/>
            <person name="Wisecaver J."/>
            <person name="Long T.M."/>
            <person name="Aerts A.L."/>
            <person name="Barry K."/>
            <person name="Choi C."/>
            <person name="Clum A."/>
            <person name="Coughlan A.Y."/>
            <person name="Deshpande S."/>
            <person name="Douglass A.P."/>
            <person name="Hanson S.J."/>
            <person name="Klenk H.-P."/>
            <person name="Labutti K."/>
            <person name="Lapidus A."/>
            <person name="Lindquist E."/>
            <person name="Lipzen A."/>
            <person name="Meier-Kolthoff J.P."/>
            <person name="Ohm R.A."/>
            <person name="Otillar R.P."/>
            <person name="Pangilinan J."/>
            <person name="Peng Y."/>
            <person name="Rokas A."/>
            <person name="Rosa C.A."/>
            <person name="Scheuner C."/>
            <person name="Sibirny A.A."/>
            <person name="Slot J.C."/>
            <person name="Stielow J.B."/>
            <person name="Sun H."/>
            <person name="Kurtzman C.P."/>
            <person name="Blackwell M."/>
            <person name="Grigoriev I.V."/>
            <person name="Jeffries T.W."/>
        </authorList>
    </citation>
    <scope>NUCLEOTIDE SEQUENCE [LARGE SCALE GENOMIC DNA]</scope>
    <source>
        <strain evidence="2">NRRL Y-17324</strain>
    </source>
</reference>
<evidence type="ECO:0000313" key="2">
    <source>
        <dbReference type="Proteomes" id="UP000094285"/>
    </source>
</evidence>
<dbReference type="Proteomes" id="UP000094285">
    <property type="component" value="Unassembled WGS sequence"/>
</dbReference>
<accession>A0A1E4SHW2</accession>
<proteinExistence type="predicted"/>
<evidence type="ECO:0000313" key="1">
    <source>
        <dbReference type="EMBL" id="ODV79083.1"/>
    </source>
</evidence>
<gene>
    <name evidence="1" type="ORF">CANTADRAFT_21852</name>
</gene>
<dbReference type="RefSeq" id="XP_020064205.1">
    <property type="nucleotide sequence ID" value="XM_020206748.1"/>
</dbReference>
<sequence length="541" mass="61570">METTIVGLLLELVDDFEVYSDERFETIRQALLVYQLLCGGVLSKRLETVVESLMVLLKSDLQCSSPRSSKLVVFLFTCQIVHFQKYWSILINLCPLNLDDSLISQLVSRALSEYSTSWISCCILSNIAQNLEIYAKSIKIQLSSRAVERNESIISSKKSLIKSYVFIHLMRQIGFKQETEKLSSCNNPFYLAADPELIISDIQNYNHTYLISEVEGIPSSKLQFHLVQLIDQQSMVIWSTPKDKTDLVPSIVNLSTFVSLTQNKSSNSVTIEFDTHFHKENNHWNSFAFTNLADSSKHHRLKLWLELSQPRFSQFVEIFALLIGKPETKISQTKYWIEIPPTIDSQRINFLTSNERGIELVTKCGLLPHSQLNLPNRHMFDGQKSEPSCYKRIKLDQTSDTEPRIHSTKNCSKENLSNLFSSEIEGSSFIEPIGSNKEISTLIALVQDSQPSFTPLNANRYRHKKPPKITSTQSKIASSLPEGIDIPFLDETSEAEQNSDSNDTYDVFMEKISCTRPQEITADTTYSSEKMGLTSLRKDLN</sequence>
<protein>
    <submittedName>
        <fullName evidence="1">Uncharacterized protein</fullName>
    </submittedName>
</protein>
<dbReference type="GeneID" id="30980885"/>